<feature type="transmembrane region" description="Helical" evidence="1">
    <location>
        <begin position="98"/>
        <end position="123"/>
    </location>
</feature>
<keyword evidence="4" id="KW-1185">Reference proteome</keyword>
<protein>
    <submittedName>
        <fullName evidence="3">Tripartite tricarboxylate transporter TctB family protein</fullName>
    </submittedName>
</protein>
<keyword evidence="1" id="KW-1133">Transmembrane helix</keyword>
<evidence type="ECO:0000313" key="3">
    <source>
        <dbReference type="EMBL" id="SMX44692.1"/>
    </source>
</evidence>
<dbReference type="Pfam" id="PF07331">
    <property type="entry name" value="TctB"/>
    <property type="match status" value="1"/>
</dbReference>
<evidence type="ECO:0000256" key="1">
    <source>
        <dbReference type="SAM" id="Phobius"/>
    </source>
</evidence>
<feature type="transmembrane region" description="Helical" evidence="1">
    <location>
        <begin position="135"/>
        <end position="154"/>
    </location>
</feature>
<evidence type="ECO:0000259" key="2">
    <source>
        <dbReference type="Pfam" id="PF07331"/>
    </source>
</evidence>
<evidence type="ECO:0000313" key="4">
    <source>
        <dbReference type="Proteomes" id="UP000203464"/>
    </source>
</evidence>
<proteinExistence type="predicted"/>
<dbReference type="OrthoDB" id="8454209at2"/>
<gene>
    <name evidence="3" type="ORF">OCA8868_03199</name>
</gene>
<organism evidence="3 4">
    <name type="scientific">Octadecabacter ascidiaceicola</name>
    <dbReference type="NCBI Taxonomy" id="1655543"/>
    <lineage>
        <taxon>Bacteria</taxon>
        <taxon>Pseudomonadati</taxon>
        <taxon>Pseudomonadota</taxon>
        <taxon>Alphaproteobacteria</taxon>
        <taxon>Rhodobacterales</taxon>
        <taxon>Roseobacteraceae</taxon>
        <taxon>Octadecabacter</taxon>
    </lineage>
</organism>
<dbReference type="RefSeq" id="WP_093997540.1">
    <property type="nucleotide sequence ID" value="NZ_FXYD01000006.1"/>
</dbReference>
<dbReference type="InterPro" id="IPR009936">
    <property type="entry name" value="DUF1468"/>
</dbReference>
<feature type="transmembrane region" description="Helical" evidence="1">
    <location>
        <begin position="58"/>
        <end position="77"/>
    </location>
</feature>
<reference evidence="4" key="1">
    <citation type="submission" date="2017-05" db="EMBL/GenBank/DDBJ databases">
        <authorList>
            <person name="Rodrigo-Torres L."/>
            <person name="Arahal R. D."/>
            <person name="Lucena T."/>
        </authorList>
    </citation>
    <scope>NUCLEOTIDE SEQUENCE [LARGE SCALE GENOMIC DNA]</scope>
    <source>
        <strain evidence="4">CECT 8868</strain>
    </source>
</reference>
<name>A0A238KRE2_9RHOB</name>
<feature type="transmembrane region" description="Helical" evidence="1">
    <location>
        <begin position="20"/>
        <end position="38"/>
    </location>
</feature>
<keyword evidence="1" id="KW-0472">Membrane</keyword>
<sequence length="179" mass="20169">MSRVKTLQSLFKRYRRPGDIVFAWVFLVFSIFLLSQLFDQTTFQSRGKLAAQPRFWPAISLISMTGFAGFHLLGSALSDRIEGRWAEVWHWIKSVEYAGWFVAYAAAVPYAGYLPTTVIFAVLLTIRAGYRSGKMVGASVVCSIVIVVLFKTLLKVNLPAGQIYEALPDGLRQIMLTYF</sequence>
<dbReference type="Proteomes" id="UP000203464">
    <property type="component" value="Unassembled WGS sequence"/>
</dbReference>
<feature type="domain" description="DUF1468" evidence="2">
    <location>
        <begin position="21"/>
        <end position="159"/>
    </location>
</feature>
<keyword evidence="1" id="KW-0812">Transmembrane</keyword>
<dbReference type="AlphaFoldDB" id="A0A238KRE2"/>
<accession>A0A238KRE2</accession>
<dbReference type="EMBL" id="FXYD01000006">
    <property type="protein sequence ID" value="SMX44692.1"/>
    <property type="molecule type" value="Genomic_DNA"/>
</dbReference>